<protein>
    <submittedName>
        <fullName evidence="2">Uncharacterized protein</fullName>
    </submittedName>
</protein>
<accession>A0A834M158</accession>
<dbReference type="EMBL" id="JAACXV010022949">
    <property type="protein sequence ID" value="KAF7263224.1"/>
    <property type="molecule type" value="Genomic_DNA"/>
</dbReference>
<comment type="caution">
    <text evidence="2">The sequence shown here is derived from an EMBL/GenBank/DDBJ whole genome shotgun (WGS) entry which is preliminary data.</text>
</comment>
<dbReference type="AlphaFoldDB" id="A0A834M158"/>
<sequence length="51" mass="5889">FWAPGRIGNFYSPNPEDGAPVNTDVSRSRPGWSWRRLPWSRGNTDQNDTNR</sequence>
<feature type="compositionally biased region" description="Polar residues" evidence="1">
    <location>
        <begin position="41"/>
        <end position="51"/>
    </location>
</feature>
<name>A0A834M158_RHYFE</name>
<organism evidence="2 4">
    <name type="scientific">Rhynchophorus ferrugineus</name>
    <name type="common">Red palm weevil</name>
    <name type="synonym">Curculio ferrugineus</name>
    <dbReference type="NCBI Taxonomy" id="354439"/>
    <lineage>
        <taxon>Eukaryota</taxon>
        <taxon>Metazoa</taxon>
        <taxon>Ecdysozoa</taxon>
        <taxon>Arthropoda</taxon>
        <taxon>Hexapoda</taxon>
        <taxon>Insecta</taxon>
        <taxon>Pterygota</taxon>
        <taxon>Neoptera</taxon>
        <taxon>Endopterygota</taxon>
        <taxon>Coleoptera</taxon>
        <taxon>Polyphaga</taxon>
        <taxon>Cucujiformia</taxon>
        <taxon>Curculionidae</taxon>
        <taxon>Dryophthorinae</taxon>
        <taxon>Rhynchophorus</taxon>
    </lineage>
</organism>
<evidence type="ECO:0000313" key="3">
    <source>
        <dbReference type="EMBL" id="KAF7263224.1"/>
    </source>
</evidence>
<evidence type="ECO:0000313" key="2">
    <source>
        <dbReference type="EMBL" id="KAF7263220.1"/>
    </source>
</evidence>
<feature type="region of interest" description="Disordered" evidence="1">
    <location>
        <begin position="1"/>
        <end position="51"/>
    </location>
</feature>
<proteinExistence type="predicted"/>
<evidence type="ECO:0000256" key="1">
    <source>
        <dbReference type="SAM" id="MobiDB-lite"/>
    </source>
</evidence>
<feature type="non-terminal residue" evidence="2">
    <location>
        <position position="1"/>
    </location>
</feature>
<keyword evidence="4" id="KW-1185">Reference proteome</keyword>
<dbReference type="Proteomes" id="UP000625711">
    <property type="component" value="Unassembled WGS sequence"/>
</dbReference>
<dbReference type="EMBL" id="JAACXV010022965">
    <property type="protein sequence ID" value="KAF7263220.1"/>
    <property type="molecule type" value="Genomic_DNA"/>
</dbReference>
<dbReference type="OrthoDB" id="8194427at2759"/>
<gene>
    <name evidence="3" type="ORF">GWI33_003479</name>
    <name evidence="2" type="ORF">GWI33_003483</name>
</gene>
<reference evidence="2" key="1">
    <citation type="submission" date="2020-08" db="EMBL/GenBank/DDBJ databases">
        <title>Genome sequencing and assembly of the red palm weevil Rhynchophorus ferrugineus.</title>
        <authorList>
            <person name="Dias G.B."/>
            <person name="Bergman C.M."/>
            <person name="Manee M."/>
        </authorList>
    </citation>
    <scope>NUCLEOTIDE SEQUENCE</scope>
    <source>
        <strain evidence="2">AA-2017</strain>
        <tissue evidence="2">Whole larva</tissue>
    </source>
</reference>
<evidence type="ECO:0000313" key="4">
    <source>
        <dbReference type="Proteomes" id="UP000625711"/>
    </source>
</evidence>